<dbReference type="Pfam" id="PF00069">
    <property type="entry name" value="Pkinase"/>
    <property type="match status" value="1"/>
</dbReference>
<evidence type="ECO:0000256" key="3">
    <source>
        <dbReference type="ARBA" id="ARBA00022679"/>
    </source>
</evidence>
<dbReference type="GO" id="GO:0005634">
    <property type="term" value="C:nucleus"/>
    <property type="evidence" value="ECO:0007669"/>
    <property type="project" value="TreeGrafter"/>
</dbReference>
<evidence type="ECO:0000256" key="1">
    <source>
        <dbReference type="ARBA" id="ARBA00012513"/>
    </source>
</evidence>
<dbReference type="PROSITE" id="PS50011">
    <property type="entry name" value="PROTEIN_KINASE_DOM"/>
    <property type="match status" value="1"/>
</dbReference>
<evidence type="ECO:0000256" key="5">
    <source>
        <dbReference type="ARBA" id="ARBA00022777"/>
    </source>
</evidence>
<keyword evidence="5" id="KW-0418">Kinase</keyword>
<evidence type="ECO:0000256" key="6">
    <source>
        <dbReference type="ARBA" id="ARBA00022840"/>
    </source>
</evidence>
<dbReference type="PANTHER" id="PTHR43671">
    <property type="entry name" value="SERINE/THREONINE-PROTEIN KINASE NEK"/>
    <property type="match status" value="1"/>
</dbReference>
<gene>
    <name evidence="11" type="ORF">K452DRAFT_167236</name>
</gene>
<keyword evidence="3" id="KW-0808">Transferase</keyword>
<proteinExistence type="predicted"/>
<dbReference type="InterPro" id="IPR011009">
    <property type="entry name" value="Kinase-like_dom_sf"/>
</dbReference>
<feature type="domain" description="Protein kinase" evidence="10">
    <location>
        <begin position="131"/>
        <end position="411"/>
    </location>
</feature>
<evidence type="ECO:0000313" key="12">
    <source>
        <dbReference type="Proteomes" id="UP000799438"/>
    </source>
</evidence>
<feature type="compositionally biased region" description="Low complexity" evidence="9">
    <location>
        <begin position="682"/>
        <end position="696"/>
    </location>
</feature>
<dbReference type="Gene3D" id="1.10.510.10">
    <property type="entry name" value="Transferase(Phosphotransferase) domain 1"/>
    <property type="match status" value="1"/>
</dbReference>
<dbReference type="AlphaFoldDB" id="A0A6A6BG74"/>
<feature type="compositionally biased region" description="Polar residues" evidence="9">
    <location>
        <begin position="571"/>
        <end position="619"/>
    </location>
</feature>
<dbReference type="SUPFAM" id="SSF56112">
    <property type="entry name" value="Protein kinase-like (PK-like)"/>
    <property type="match status" value="1"/>
</dbReference>
<evidence type="ECO:0000256" key="2">
    <source>
        <dbReference type="ARBA" id="ARBA00022527"/>
    </source>
</evidence>
<keyword evidence="4" id="KW-0547">Nucleotide-binding</keyword>
<dbReference type="EC" id="2.7.11.1" evidence="1"/>
<keyword evidence="2" id="KW-0723">Serine/threonine-protein kinase</keyword>
<dbReference type="GeneID" id="54293241"/>
<evidence type="ECO:0000259" key="10">
    <source>
        <dbReference type="PROSITE" id="PS50011"/>
    </source>
</evidence>
<evidence type="ECO:0000313" key="11">
    <source>
        <dbReference type="EMBL" id="KAF2143170.1"/>
    </source>
</evidence>
<dbReference type="EMBL" id="ML995482">
    <property type="protein sequence ID" value="KAF2143170.1"/>
    <property type="molecule type" value="Genomic_DNA"/>
</dbReference>
<dbReference type="CDD" id="cd00180">
    <property type="entry name" value="PKc"/>
    <property type="match status" value="1"/>
</dbReference>
<dbReference type="Proteomes" id="UP000799438">
    <property type="component" value="Unassembled WGS sequence"/>
</dbReference>
<organism evidence="11 12">
    <name type="scientific">Aplosporella prunicola CBS 121167</name>
    <dbReference type="NCBI Taxonomy" id="1176127"/>
    <lineage>
        <taxon>Eukaryota</taxon>
        <taxon>Fungi</taxon>
        <taxon>Dikarya</taxon>
        <taxon>Ascomycota</taxon>
        <taxon>Pezizomycotina</taxon>
        <taxon>Dothideomycetes</taxon>
        <taxon>Dothideomycetes incertae sedis</taxon>
        <taxon>Botryosphaeriales</taxon>
        <taxon>Aplosporellaceae</taxon>
        <taxon>Aplosporella</taxon>
    </lineage>
</organism>
<sequence length="730" mass="80417">MSEESSQDPTVSAGKRLASYFSPIPQKFEDVQIQDITILLRAQQERWSHFPRTYIVLRIINRLDLLNNLLDVGFTDHWFPVTPQALPPNLQPSVRSAIAKAQSAVLTQSVELEKGPNGSHGHYRKGDVLPFRILGKLGGGAYGQVDRIQSSISMKQYALKRIRRRAIYGNKTRESHKMFISEMNIIKELKHHHMVEFVGSYTDATFLGLIMAPVADMNLSEFLDKTSSTDVSKAAKTSNITTLRTFFGCLASALQYLHDNSVRHRDIKPQNILVECGNVLFTDFGLSKDYSGESGSTTSGITANTPRYAAPEVSNYDPRNTSADVWSLGCVFLEMTAVLKGFTLAFLKEFFSEHGTEHTHFCFNQPATAQLIEILTYRNQHDNKPVRIIKDMLKADRHSRPTAAQVFSAFITLAPFDTTELVTSFCGICCLGDEESDSHDSLCNDLDTSMSGEQHADAQLSMSETVIKASTAETVMKASTVDDVSNIPAEESDPETSTAEHIPKLEDFSSSSDESLMDTHRTGQVPTMEVYKDVSPISTDDELSQTSAAGQIPMMAVYEDVSPISTDDELSQTSRPKKNSQTSSDKSNSKQLGDTNIQRTSETGTHLQTLKSGSSQQFLGSVPDPWTAKAGPLESAQSSKTPDHNQKSSTDSDTGIEPGHGKTKTIVTLRPISPEEMAFQYPSLLPSSPSNSFSVSDQGGKRSSRHRTVLRAKSVPSIKDKIYSARRVAK</sequence>
<comment type="catalytic activity">
    <reaction evidence="7">
        <text>L-threonyl-[protein] + ATP = O-phospho-L-threonyl-[protein] + ADP + H(+)</text>
        <dbReference type="Rhea" id="RHEA:46608"/>
        <dbReference type="Rhea" id="RHEA-COMP:11060"/>
        <dbReference type="Rhea" id="RHEA-COMP:11605"/>
        <dbReference type="ChEBI" id="CHEBI:15378"/>
        <dbReference type="ChEBI" id="CHEBI:30013"/>
        <dbReference type="ChEBI" id="CHEBI:30616"/>
        <dbReference type="ChEBI" id="CHEBI:61977"/>
        <dbReference type="ChEBI" id="CHEBI:456216"/>
        <dbReference type="EC" id="2.7.11.1"/>
    </reaction>
</comment>
<dbReference type="InterPro" id="IPR050660">
    <property type="entry name" value="NEK_Ser/Thr_kinase"/>
</dbReference>
<keyword evidence="6" id="KW-0067">ATP-binding</keyword>
<dbReference type="InterPro" id="IPR000719">
    <property type="entry name" value="Prot_kinase_dom"/>
</dbReference>
<dbReference type="InterPro" id="IPR008271">
    <property type="entry name" value="Ser/Thr_kinase_AS"/>
</dbReference>
<evidence type="ECO:0000256" key="4">
    <source>
        <dbReference type="ARBA" id="ARBA00022741"/>
    </source>
</evidence>
<dbReference type="PANTHER" id="PTHR43671:SF98">
    <property type="entry name" value="SERINE_THREONINE-PROTEIN KINASE NEK11"/>
    <property type="match status" value="1"/>
</dbReference>
<dbReference type="OrthoDB" id="4062651at2759"/>
<evidence type="ECO:0000256" key="9">
    <source>
        <dbReference type="SAM" id="MobiDB-lite"/>
    </source>
</evidence>
<accession>A0A6A6BG74</accession>
<reference evidence="11" key="1">
    <citation type="journal article" date="2020" name="Stud. Mycol.">
        <title>101 Dothideomycetes genomes: a test case for predicting lifestyles and emergence of pathogens.</title>
        <authorList>
            <person name="Haridas S."/>
            <person name="Albert R."/>
            <person name="Binder M."/>
            <person name="Bloem J."/>
            <person name="Labutti K."/>
            <person name="Salamov A."/>
            <person name="Andreopoulos B."/>
            <person name="Baker S."/>
            <person name="Barry K."/>
            <person name="Bills G."/>
            <person name="Bluhm B."/>
            <person name="Cannon C."/>
            <person name="Castanera R."/>
            <person name="Culley D."/>
            <person name="Daum C."/>
            <person name="Ezra D."/>
            <person name="Gonzalez J."/>
            <person name="Henrissat B."/>
            <person name="Kuo A."/>
            <person name="Liang C."/>
            <person name="Lipzen A."/>
            <person name="Lutzoni F."/>
            <person name="Magnuson J."/>
            <person name="Mondo S."/>
            <person name="Nolan M."/>
            <person name="Ohm R."/>
            <person name="Pangilinan J."/>
            <person name="Park H.-J."/>
            <person name="Ramirez L."/>
            <person name="Alfaro M."/>
            <person name="Sun H."/>
            <person name="Tritt A."/>
            <person name="Yoshinaga Y."/>
            <person name="Zwiers L.-H."/>
            <person name="Turgeon B."/>
            <person name="Goodwin S."/>
            <person name="Spatafora J."/>
            <person name="Crous P."/>
            <person name="Grigoriev I."/>
        </authorList>
    </citation>
    <scope>NUCLEOTIDE SEQUENCE</scope>
    <source>
        <strain evidence="11">CBS 121167</strain>
    </source>
</reference>
<dbReference type="PROSITE" id="PS00108">
    <property type="entry name" value="PROTEIN_KINASE_ST"/>
    <property type="match status" value="1"/>
</dbReference>
<protein>
    <recommendedName>
        <fullName evidence="1">non-specific serine/threonine protein kinase</fullName>
        <ecNumber evidence="1">2.7.11.1</ecNumber>
    </recommendedName>
</protein>
<dbReference type="RefSeq" id="XP_033398882.1">
    <property type="nucleotide sequence ID" value="XM_033535745.1"/>
</dbReference>
<dbReference type="SMART" id="SM00220">
    <property type="entry name" value="S_TKc"/>
    <property type="match status" value="1"/>
</dbReference>
<dbReference type="GO" id="GO:0005524">
    <property type="term" value="F:ATP binding"/>
    <property type="evidence" value="ECO:0007669"/>
    <property type="project" value="UniProtKB-KW"/>
</dbReference>
<dbReference type="GO" id="GO:0004674">
    <property type="term" value="F:protein serine/threonine kinase activity"/>
    <property type="evidence" value="ECO:0007669"/>
    <property type="project" value="UniProtKB-KW"/>
</dbReference>
<keyword evidence="12" id="KW-1185">Reference proteome</keyword>
<evidence type="ECO:0000256" key="8">
    <source>
        <dbReference type="ARBA" id="ARBA00048679"/>
    </source>
</evidence>
<comment type="catalytic activity">
    <reaction evidence="8">
        <text>L-seryl-[protein] + ATP = O-phospho-L-seryl-[protein] + ADP + H(+)</text>
        <dbReference type="Rhea" id="RHEA:17989"/>
        <dbReference type="Rhea" id="RHEA-COMP:9863"/>
        <dbReference type="Rhea" id="RHEA-COMP:11604"/>
        <dbReference type="ChEBI" id="CHEBI:15378"/>
        <dbReference type="ChEBI" id="CHEBI:29999"/>
        <dbReference type="ChEBI" id="CHEBI:30616"/>
        <dbReference type="ChEBI" id="CHEBI:83421"/>
        <dbReference type="ChEBI" id="CHEBI:456216"/>
        <dbReference type="EC" id="2.7.11.1"/>
    </reaction>
</comment>
<evidence type="ECO:0000256" key="7">
    <source>
        <dbReference type="ARBA" id="ARBA00047899"/>
    </source>
</evidence>
<feature type="region of interest" description="Disordered" evidence="9">
    <location>
        <begin position="565"/>
        <end position="709"/>
    </location>
</feature>
<name>A0A6A6BG74_9PEZI</name>
<feature type="region of interest" description="Disordered" evidence="9">
    <location>
        <begin position="481"/>
        <end position="530"/>
    </location>
</feature>